<comment type="caution">
    <text evidence="2">The sequence shown here is derived from an EMBL/GenBank/DDBJ whole genome shotgun (WGS) entry which is preliminary data.</text>
</comment>
<name>A0AAN9Y0C0_9HEMI</name>
<dbReference type="AlphaFoldDB" id="A0AAN9Y0C0"/>
<accession>A0AAN9Y0C0</accession>
<reference evidence="2 3" key="1">
    <citation type="submission" date="2024-03" db="EMBL/GenBank/DDBJ databases">
        <title>Adaptation during the transition from Ophiocordyceps entomopathogen to insect associate is accompanied by gene loss and intensified selection.</title>
        <authorList>
            <person name="Ward C.M."/>
            <person name="Onetto C.A."/>
            <person name="Borneman A.R."/>
        </authorList>
    </citation>
    <scope>NUCLEOTIDE SEQUENCE [LARGE SCALE GENOMIC DNA]</scope>
    <source>
        <strain evidence="2">AWRI1</strain>
        <tissue evidence="2">Single Adult Female</tissue>
    </source>
</reference>
<dbReference type="Proteomes" id="UP001367676">
    <property type="component" value="Unassembled WGS sequence"/>
</dbReference>
<evidence type="ECO:0000313" key="2">
    <source>
        <dbReference type="EMBL" id="KAK7575958.1"/>
    </source>
</evidence>
<keyword evidence="3" id="KW-1185">Reference proteome</keyword>
<evidence type="ECO:0000313" key="3">
    <source>
        <dbReference type="Proteomes" id="UP001367676"/>
    </source>
</evidence>
<sequence>MALTKASLVYLVVALSAHLVCGDWLEFYNKHRYTARLIEATNEPLNNASPYEQVHYSTANLSLDFKSSTKFQPRGMAQLYMLSEKFINFIGKDEAFPDGSYTSVFIIQ</sequence>
<feature type="signal peptide" evidence="1">
    <location>
        <begin position="1"/>
        <end position="22"/>
    </location>
</feature>
<evidence type="ECO:0000256" key="1">
    <source>
        <dbReference type="SAM" id="SignalP"/>
    </source>
</evidence>
<organism evidence="2 3">
    <name type="scientific">Parthenolecanium corni</name>
    <dbReference type="NCBI Taxonomy" id="536013"/>
    <lineage>
        <taxon>Eukaryota</taxon>
        <taxon>Metazoa</taxon>
        <taxon>Ecdysozoa</taxon>
        <taxon>Arthropoda</taxon>
        <taxon>Hexapoda</taxon>
        <taxon>Insecta</taxon>
        <taxon>Pterygota</taxon>
        <taxon>Neoptera</taxon>
        <taxon>Paraneoptera</taxon>
        <taxon>Hemiptera</taxon>
        <taxon>Sternorrhyncha</taxon>
        <taxon>Coccoidea</taxon>
        <taxon>Coccidae</taxon>
        <taxon>Parthenolecanium</taxon>
    </lineage>
</organism>
<proteinExistence type="predicted"/>
<dbReference type="EMBL" id="JBBCAQ010000036">
    <property type="protein sequence ID" value="KAK7575958.1"/>
    <property type="molecule type" value="Genomic_DNA"/>
</dbReference>
<gene>
    <name evidence="2" type="ORF">V9T40_012244</name>
</gene>
<protein>
    <submittedName>
        <fullName evidence="2">Uncharacterized protein</fullName>
    </submittedName>
</protein>
<keyword evidence="1" id="KW-0732">Signal</keyword>
<feature type="chain" id="PRO_5042916448" evidence="1">
    <location>
        <begin position="23"/>
        <end position="108"/>
    </location>
</feature>